<dbReference type="GO" id="GO:0005524">
    <property type="term" value="F:ATP binding"/>
    <property type="evidence" value="ECO:0007669"/>
    <property type="project" value="InterPro"/>
</dbReference>
<dbReference type="EMBL" id="FOMN01000003">
    <property type="protein sequence ID" value="SFD42352.1"/>
    <property type="molecule type" value="Genomic_DNA"/>
</dbReference>
<accession>A0A1I1S7M7</accession>
<dbReference type="NCBIfam" id="NF006505">
    <property type="entry name" value="PRK08939.1"/>
    <property type="match status" value="1"/>
</dbReference>
<dbReference type="Proteomes" id="UP000199599">
    <property type="component" value="Unassembled WGS sequence"/>
</dbReference>
<dbReference type="GO" id="GO:0006260">
    <property type="term" value="P:DNA replication"/>
    <property type="evidence" value="ECO:0007669"/>
    <property type="project" value="TreeGrafter"/>
</dbReference>
<dbReference type="InterPro" id="IPR002611">
    <property type="entry name" value="IstB_ATP-bd"/>
</dbReference>
<organism evidence="3 4">
    <name type="scientific">Lactobacillus bombicola</name>
    <dbReference type="NCBI Taxonomy" id="1505723"/>
    <lineage>
        <taxon>Bacteria</taxon>
        <taxon>Bacillati</taxon>
        <taxon>Bacillota</taxon>
        <taxon>Bacilli</taxon>
        <taxon>Lactobacillales</taxon>
        <taxon>Lactobacillaceae</taxon>
        <taxon>Lactobacillus</taxon>
    </lineage>
</organism>
<proteinExistence type="predicted"/>
<dbReference type="RefSeq" id="WP_090092891.1">
    <property type="nucleotide sequence ID" value="NZ_CBCRVU010000003.1"/>
</dbReference>
<dbReference type="InterPro" id="IPR027417">
    <property type="entry name" value="P-loop_NTPase"/>
</dbReference>
<dbReference type="PANTHER" id="PTHR30050:SF8">
    <property type="entry name" value="PRIMOSOMAL PROTEIN DNAI"/>
    <property type="match status" value="1"/>
</dbReference>
<dbReference type="PANTHER" id="PTHR30050">
    <property type="entry name" value="CHROMOSOMAL REPLICATION INITIATOR PROTEIN DNAA"/>
    <property type="match status" value="1"/>
</dbReference>
<feature type="domain" description="Primosomal DnaI N-terminal" evidence="2">
    <location>
        <begin position="1"/>
        <end position="89"/>
    </location>
</feature>
<feature type="domain" description="IstB-like ATP-binding" evidence="1">
    <location>
        <begin position="101"/>
        <end position="267"/>
    </location>
</feature>
<dbReference type="InterPro" id="IPR009928">
    <property type="entry name" value="DnaI_N"/>
</dbReference>
<evidence type="ECO:0000313" key="3">
    <source>
        <dbReference type="EMBL" id="SFD42352.1"/>
    </source>
</evidence>
<dbReference type="STRING" id="1505723.SAMN04487792_0796"/>
<evidence type="ECO:0000259" key="1">
    <source>
        <dbReference type="Pfam" id="PF01695"/>
    </source>
</evidence>
<protein>
    <submittedName>
        <fullName evidence="3">Primosomal protein DnaI</fullName>
    </submittedName>
</protein>
<dbReference type="SUPFAM" id="SSF52540">
    <property type="entry name" value="P-loop containing nucleoside triphosphate hydrolases"/>
    <property type="match status" value="1"/>
</dbReference>
<gene>
    <name evidence="3" type="ORF">SAMN04487792_0796</name>
</gene>
<dbReference type="Pfam" id="PF01695">
    <property type="entry name" value="IstB_IS21"/>
    <property type="match status" value="1"/>
</dbReference>
<dbReference type="Gene3D" id="3.40.50.300">
    <property type="entry name" value="P-loop containing nucleotide triphosphate hydrolases"/>
    <property type="match status" value="1"/>
</dbReference>
<reference evidence="4" key="1">
    <citation type="submission" date="2016-10" db="EMBL/GenBank/DDBJ databases">
        <authorList>
            <person name="Varghese N."/>
            <person name="Submissions S."/>
        </authorList>
    </citation>
    <scope>NUCLEOTIDE SEQUENCE [LARGE SCALE GENOMIC DNA]</scope>
    <source>
        <strain evidence="4">R-53102</strain>
    </source>
</reference>
<dbReference type="CDD" id="cd00009">
    <property type="entry name" value="AAA"/>
    <property type="match status" value="1"/>
</dbReference>
<dbReference type="AlphaFoldDB" id="A0A1I1S7M7"/>
<name>A0A1I1S7M7_9LACO</name>
<evidence type="ECO:0000259" key="2">
    <source>
        <dbReference type="Pfam" id="PF07319"/>
    </source>
</evidence>
<evidence type="ECO:0000313" key="4">
    <source>
        <dbReference type="Proteomes" id="UP000199599"/>
    </source>
</evidence>
<dbReference type="Pfam" id="PF07319">
    <property type="entry name" value="DnaI_N"/>
    <property type="match status" value="1"/>
</dbReference>
<sequence>MRAINQLIINNNSKLTKKNNFDEIRKQILADPKIQKFINNYQDKITDEMINASLSSLYEFYISQHHKDPVIVGYRPELMLSSNAITLKYVPEESKLAQDRDHSIKKHVRLINLPLNLHNVRLSQVEVTAGRRTAIAKIQEFLRKYPTNVHQKGLYLSGDFGVGKTYLLAGLANSIAAMNKQVIFLHLPTFIANLASHFGDNSLANEVQRIAHCDLLILDDVGAEILSQWSRDEVLGIILQARMDNELPTFFSSNFAMADLEEHFKETKNAIDPVKAARLMERVKTLATEIIVSGPNRRS</sequence>